<dbReference type="InterPro" id="IPR046342">
    <property type="entry name" value="CBS_dom_sf"/>
</dbReference>
<dbReference type="Proteomes" id="UP000018208">
    <property type="component" value="Unassembled WGS sequence"/>
</dbReference>
<feature type="transmembrane region" description="Helical" evidence="8">
    <location>
        <begin position="61"/>
        <end position="82"/>
    </location>
</feature>
<feature type="domain" description="CNNM transmembrane" evidence="11">
    <location>
        <begin position="3"/>
        <end position="180"/>
    </location>
</feature>
<dbReference type="VEuPathDB" id="GiardiaDB:SS50377_28012"/>
<accession>V6LPB7</accession>
<dbReference type="PROSITE" id="PS51371">
    <property type="entry name" value="CBS"/>
    <property type="match status" value="1"/>
</dbReference>
<dbReference type="AlphaFoldDB" id="V6LPB7"/>
<dbReference type="OrthoDB" id="5353557at2759"/>
<comment type="subcellular location">
    <subcellularLocation>
        <location evidence="1">Membrane</location>
        <topology evidence="1">Multi-pass membrane protein</topology>
    </subcellularLocation>
</comment>
<evidence type="ECO:0000256" key="8">
    <source>
        <dbReference type="SAM" id="Phobius"/>
    </source>
</evidence>
<reference evidence="13" key="2">
    <citation type="submission" date="2020-12" db="EMBL/GenBank/DDBJ databases">
        <title>New Spironucleus salmonicida genome in near-complete chromosomes.</title>
        <authorList>
            <person name="Xu F."/>
            <person name="Kurt Z."/>
            <person name="Jimenez-Gonzalez A."/>
            <person name="Astvaldsson A."/>
            <person name="Andersson J.O."/>
            <person name="Svard S.G."/>
        </authorList>
    </citation>
    <scope>NUCLEOTIDE SEQUENCE</scope>
    <source>
        <strain evidence="13">ATCC 50377</strain>
    </source>
</reference>
<dbReference type="InterPro" id="IPR002550">
    <property type="entry name" value="CNNM"/>
</dbReference>
<feature type="signal peptide" evidence="9">
    <location>
        <begin position="1"/>
        <end position="26"/>
    </location>
</feature>
<evidence type="ECO:0000259" key="10">
    <source>
        <dbReference type="PROSITE" id="PS51371"/>
    </source>
</evidence>
<dbReference type="InterPro" id="IPR000644">
    <property type="entry name" value="CBS_dom"/>
</dbReference>
<evidence type="ECO:0000313" key="12">
    <source>
        <dbReference type="EMBL" id="EST42569.1"/>
    </source>
</evidence>
<dbReference type="SUPFAM" id="SSF54631">
    <property type="entry name" value="CBS-domain pair"/>
    <property type="match status" value="1"/>
</dbReference>
<dbReference type="Pfam" id="PF00571">
    <property type="entry name" value="CBS"/>
    <property type="match status" value="1"/>
</dbReference>
<sequence>MPTDLKKAGLSIALILLLFLSSICSGLNTGLLGMSPLKFELSQLKYPILTRKLRPLLADRHLLLCALLIANSICMAAIPLLLDQLVGPALALVLSVSLLVIFGEILPQALCGKFGIQIGSFFSFILWIFIYCTFLGSFIFAKLLGKIVGDEGIEFYKRREIECIIEQQGESRPSENSDANLDREEVQQIKSVIRCAKMSVLEVMTPIEDVYVLAVSTIFNQAKMLEIYERGHSRILITEGDEICGVLHIKSLIMHNPEQQDLTLNREKIRKNLIHLDEKTRVYEALNQFQTGKGHLALVRSGEIVVGIVTLEDIMEAILCHEIYDEGDVVEMSEA</sequence>
<evidence type="ECO:0000259" key="11">
    <source>
        <dbReference type="PROSITE" id="PS51846"/>
    </source>
</evidence>
<dbReference type="CDD" id="cd04590">
    <property type="entry name" value="CBS_pair_CorC_HlyC_assoc"/>
    <property type="match status" value="1"/>
</dbReference>
<dbReference type="GO" id="GO:0030026">
    <property type="term" value="P:intracellular manganese ion homeostasis"/>
    <property type="evidence" value="ECO:0007669"/>
    <property type="project" value="TreeGrafter"/>
</dbReference>
<dbReference type="GO" id="GO:0005737">
    <property type="term" value="C:cytoplasm"/>
    <property type="evidence" value="ECO:0007669"/>
    <property type="project" value="TreeGrafter"/>
</dbReference>
<protein>
    <submittedName>
        <fullName evidence="12">CBS and transmembrane domain-containing protein</fullName>
    </submittedName>
</protein>
<feature type="domain" description="CBS" evidence="10">
    <location>
        <begin position="269"/>
        <end position="326"/>
    </location>
</feature>
<keyword evidence="2 7" id="KW-0812">Transmembrane</keyword>
<keyword evidence="5 7" id="KW-0472">Membrane</keyword>
<name>V6LPB7_9EUKA</name>
<feature type="chain" id="PRO_5004750829" evidence="9">
    <location>
        <begin position="27"/>
        <end position="335"/>
    </location>
</feature>
<reference evidence="12 13" key="1">
    <citation type="journal article" date="2014" name="PLoS Genet.">
        <title>The Genome of Spironucleus salmonicida Highlights a Fish Pathogen Adapted to Fluctuating Environments.</title>
        <authorList>
            <person name="Xu F."/>
            <person name="Jerlstrom-Hultqvist J."/>
            <person name="Einarsson E."/>
            <person name="Astvaldsson A."/>
            <person name="Svard S.G."/>
            <person name="Andersson J.O."/>
        </authorList>
    </citation>
    <scope>NUCLEOTIDE SEQUENCE</scope>
    <source>
        <strain evidence="13">ATCC 50377</strain>
    </source>
</reference>
<evidence type="ECO:0000256" key="4">
    <source>
        <dbReference type="ARBA" id="ARBA00022989"/>
    </source>
</evidence>
<keyword evidence="14" id="KW-1185">Reference proteome</keyword>
<evidence type="ECO:0000313" key="14">
    <source>
        <dbReference type="Proteomes" id="UP000018208"/>
    </source>
</evidence>
<evidence type="ECO:0000313" key="13">
    <source>
        <dbReference type="EMBL" id="KAH0570038.1"/>
    </source>
</evidence>
<evidence type="ECO:0000256" key="2">
    <source>
        <dbReference type="ARBA" id="ARBA00022692"/>
    </source>
</evidence>
<gene>
    <name evidence="12" type="ORF">SS50377_17885</name>
    <name evidence="13" type="ORF">SS50377_28012</name>
</gene>
<dbReference type="Pfam" id="PF01595">
    <property type="entry name" value="CNNM"/>
    <property type="match status" value="1"/>
</dbReference>
<proteinExistence type="predicted"/>
<evidence type="ECO:0000256" key="9">
    <source>
        <dbReference type="SAM" id="SignalP"/>
    </source>
</evidence>
<dbReference type="InterPro" id="IPR045095">
    <property type="entry name" value="ACDP"/>
</dbReference>
<dbReference type="InterPro" id="IPR044751">
    <property type="entry name" value="Ion_transp-like_CBS"/>
</dbReference>
<dbReference type="Gene3D" id="3.10.580.10">
    <property type="entry name" value="CBS-domain"/>
    <property type="match status" value="1"/>
</dbReference>
<dbReference type="EMBL" id="KI546159">
    <property type="protein sequence ID" value="EST42569.1"/>
    <property type="molecule type" value="Genomic_DNA"/>
</dbReference>
<evidence type="ECO:0000256" key="3">
    <source>
        <dbReference type="ARBA" id="ARBA00022737"/>
    </source>
</evidence>
<dbReference type="PROSITE" id="PS51846">
    <property type="entry name" value="CNNM"/>
    <property type="match status" value="1"/>
</dbReference>
<evidence type="ECO:0000256" key="5">
    <source>
        <dbReference type="ARBA" id="ARBA00023136"/>
    </source>
</evidence>
<evidence type="ECO:0000256" key="7">
    <source>
        <dbReference type="PROSITE-ProRule" id="PRU01193"/>
    </source>
</evidence>
<keyword evidence="9" id="KW-0732">Signal</keyword>
<dbReference type="GO" id="GO:0010960">
    <property type="term" value="P:magnesium ion homeostasis"/>
    <property type="evidence" value="ECO:0007669"/>
    <property type="project" value="InterPro"/>
</dbReference>
<dbReference type="PANTHER" id="PTHR12064">
    <property type="entry name" value="METAL TRANSPORTER CNNM"/>
    <property type="match status" value="1"/>
</dbReference>
<dbReference type="GO" id="GO:0016020">
    <property type="term" value="C:membrane"/>
    <property type="evidence" value="ECO:0007669"/>
    <property type="project" value="UniProtKB-SubCell"/>
</dbReference>
<evidence type="ECO:0000256" key="6">
    <source>
        <dbReference type="PROSITE-ProRule" id="PRU00703"/>
    </source>
</evidence>
<keyword evidence="4 7" id="KW-1133">Transmembrane helix</keyword>
<dbReference type="PANTHER" id="PTHR12064:SF97">
    <property type="entry name" value="METAL TRANSPORTER CNNM-5"/>
    <property type="match status" value="1"/>
</dbReference>
<organism evidence="12">
    <name type="scientific">Spironucleus salmonicida</name>
    <dbReference type="NCBI Taxonomy" id="348837"/>
    <lineage>
        <taxon>Eukaryota</taxon>
        <taxon>Metamonada</taxon>
        <taxon>Diplomonadida</taxon>
        <taxon>Hexamitidae</taxon>
        <taxon>Hexamitinae</taxon>
        <taxon>Spironucleus</taxon>
    </lineage>
</organism>
<keyword evidence="6" id="KW-0129">CBS domain</keyword>
<dbReference type="EMBL" id="AUWU02000008">
    <property type="protein sequence ID" value="KAH0570038.1"/>
    <property type="molecule type" value="Genomic_DNA"/>
</dbReference>
<keyword evidence="3" id="KW-0677">Repeat</keyword>
<evidence type="ECO:0000256" key="1">
    <source>
        <dbReference type="ARBA" id="ARBA00004141"/>
    </source>
</evidence>
<feature type="transmembrane region" description="Helical" evidence="8">
    <location>
        <begin position="89"/>
        <end position="110"/>
    </location>
</feature>
<feature type="transmembrane region" description="Helical" evidence="8">
    <location>
        <begin position="116"/>
        <end position="141"/>
    </location>
</feature>